<evidence type="ECO:0000256" key="2">
    <source>
        <dbReference type="SAM" id="SignalP"/>
    </source>
</evidence>
<gene>
    <name evidence="3" type="ORF">AVDCRST_MAG70-2054</name>
</gene>
<proteinExistence type="predicted"/>
<feature type="signal peptide" evidence="2">
    <location>
        <begin position="1"/>
        <end position="32"/>
    </location>
</feature>
<organism evidence="3">
    <name type="scientific">uncultured Thermomicrobiales bacterium</name>
    <dbReference type="NCBI Taxonomy" id="1645740"/>
    <lineage>
        <taxon>Bacteria</taxon>
        <taxon>Pseudomonadati</taxon>
        <taxon>Thermomicrobiota</taxon>
        <taxon>Thermomicrobia</taxon>
        <taxon>Thermomicrobiales</taxon>
        <taxon>environmental samples</taxon>
    </lineage>
</organism>
<keyword evidence="1" id="KW-0812">Transmembrane</keyword>
<evidence type="ECO:0000256" key="1">
    <source>
        <dbReference type="SAM" id="Phobius"/>
    </source>
</evidence>
<evidence type="ECO:0000313" key="3">
    <source>
        <dbReference type="EMBL" id="CAA9566132.1"/>
    </source>
</evidence>
<keyword evidence="2" id="KW-0732">Signal</keyword>
<protein>
    <recommendedName>
        <fullName evidence="4">Prealbumin-like fold domain-containing protein</fullName>
    </recommendedName>
</protein>
<dbReference type="AlphaFoldDB" id="A0A6J4V1Y2"/>
<keyword evidence="1" id="KW-1133">Transmembrane helix</keyword>
<name>A0A6J4V1Y2_9BACT</name>
<feature type="chain" id="PRO_5026647603" description="Prealbumin-like fold domain-containing protein" evidence="2">
    <location>
        <begin position="33"/>
        <end position="368"/>
    </location>
</feature>
<accession>A0A6J4V1Y2</accession>
<keyword evidence="1" id="KW-0472">Membrane</keyword>
<dbReference type="EMBL" id="CADCWH010000329">
    <property type="protein sequence ID" value="CAA9566132.1"/>
    <property type="molecule type" value="Genomic_DNA"/>
</dbReference>
<feature type="transmembrane region" description="Helical" evidence="1">
    <location>
        <begin position="334"/>
        <end position="352"/>
    </location>
</feature>
<reference evidence="3" key="1">
    <citation type="submission" date="2020-02" db="EMBL/GenBank/DDBJ databases">
        <authorList>
            <person name="Meier V. D."/>
        </authorList>
    </citation>
    <scope>NUCLEOTIDE SEQUENCE</scope>
    <source>
        <strain evidence="3">AVDCRST_MAG70</strain>
    </source>
</reference>
<sequence>MERFAVSRGLVVAVIIFAVTLLGMASPGQARAAQSDGARLTIHNRICPAGFTGPDYYGTCHDTAPNPGLPFTLSGPEVGEATTDASGNVDFVGLTAGTYTVSGGVPGEFAEVTYFCARRATPSVAFPFSVVPTGISVTLGATDDVVCDWYNSPIDLSGLPTATPPVEAATLTVYAAICPVDFTGESYFDECFDRSAEAASVVFLLSAGGVALTEQAVDDSGHARFNGVQPGTYILSDSVPGDFLDGRFVYCTFDGGNPVTYDLPYTENAIEITIRAGEAVACDWYIEPADQGVVPTATARPARPTATTGAVVGLPNTGSGGSASGGFIGGSTTAWLAIAGLAMIGTFGLTVAGRYRMQPARRGGTMRE</sequence>
<evidence type="ECO:0008006" key="4">
    <source>
        <dbReference type="Google" id="ProtNLM"/>
    </source>
</evidence>